<keyword evidence="2" id="KW-1185">Reference proteome</keyword>
<reference evidence="1 2" key="1">
    <citation type="submission" date="2014-06" db="EMBL/GenBank/DDBJ databases">
        <authorList>
            <person name="Ngugi D.K."/>
            <person name="Blom J."/>
            <person name="Alam I."/>
            <person name="Rashid M."/>
            <person name="Baalawi W."/>
            <person name="Zhang G."/>
            <person name="Hikmawan T."/>
            <person name="Guan Y."/>
            <person name="Antunes A."/>
            <person name="Siam R."/>
            <person name="El-Dorry H."/>
            <person name="Bajic V."/>
            <person name="Stingl U."/>
        </authorList>
    </citation>
    <scope>NUCLEOTIDE SEQUENCE [LARGE SCALE GENOMIC DNA]</scope>
    <source>
        <strain evidence="1">SCGC AAA799-P11</strain>
    </source>
</reference>
<accession>A0A087RQP4</accession>
<comment type="caution">
    <text evidence="1">The sequence shown here is derived from an EMBL/GenBank/DDBJ whole genome shotgun (WGS) entry which is preliminary data.</text>
</comment>
<organism evidence="1 2">
    <name type="scientific">Marine Group I thaumarchaeote SCGC AAA799-P11</name>
    <dbReference type="NCBI Taxonomy" id="1502295"/>
    <lineage>
        <taxon>Archaea</taxon>
        <taxon>Nitrososphaerota</taxon>
        <taxon>Marine Group I</taxon>
    </lineage>
</organism>
<sequence length="31" mass="3316">NGYGSKYLTGLLTPEGVTFLASENSLELLNN</sequence>
<protein>
    <submittedName>
        <fullName evidence="1">Uncharacterized protein</fullName>
    </submittedName>
</protein>
<feature type="non-terminal residue" evidence="1">
    <location>
        <position position="1"/>
    </location>
</feature>
<gene>
    <name evidence="1" type="ORF">AAA799P11_01474</name>
</gene>
<dbReference type="Proteomes" id="UP000029387">
    <property type="component" value="Unassembled WGS sequence"/>
</dbReference>
<evidence type="ECO:0000313" key="2">
    <source>
        <dbReference type="Proteomes" id="UP000029387"/>
    </source>
</evidence>
<proteinExistence type="predicted"/>
<name>A0A087RQP4_9ARCH</name>
<dbReference type="AlphaFoldDB" id="A0A087RQP4"/>
<evidence type="ECO:0000313" key="1">
    <source>
        <dbReference type="EMBL" id="KFM15798.1"/>
    </source>
</evidence>
<dbReference type="EMBL" id="JOSZ01000072">
    <property type="protein sequence ID" value="KFM15798.1"/>
    <property type="molecule type" value="Genomic_DNA"/>
</dbReference>